<dbReference type="GeneID" id="82527293"/>
<proteinExistence type="predicted"/>
<comment type="caution">
    <text evidence="1">The sequence shown here is derived from an EMBL/GenBank/DDBJ whole genome shotgun (WGS) entry which is preliminary data.</text>
</comment>
<name>A0A2V1IMB4_9BACT</name>
<sequence>MTYVSNIFNSSLNSNRSLKYYSVEVITFDGDSYTEEVEARSADEAQEIAASMYDDVDYTMVQGCFAY</sequence>
<dbReference type="Proteomes" id="UP000244905">
    <property type="component" value="Unassembled WGS sequence"/>
</dbReference>
<gene>
    <name evidence="1" type="ORF">C5O23_13295</name>
</gene>
<evidence type="ECO:0000313" key="1">
    <source>
        <dbReference type="EMBL" id="PWB00311.1"/>
    </source>
</evidence>
<evidence type="ECO:0000313" key="2">
    <source>
        <dbReference type="Proteomes" id="UP000244905"/>
    </source>
</evidence>
<organism evidence="1 2">
    <name type="scientific">Duncaniella muris</name>
    <dbReference type="NCBI Taxonomy" id="2094150"/>
    <lineage>
        <taxon>Bacteria</taxon>
        <taxon>Pseudomonadati</taxon>
        <taxon>Bacteroidota</taxon>
        <taxon>Bacteroidia</taxon>
        <taxon>Bacteroidales</taxon>
        <taxon>Muribaculaceae</taxon>
        <taxon>Duncaniella</taxon>
    </lineage>
</organism>
<dbReference type="RefSeq" id="WP_107033403.1">
    <property type="nucleotide sequence ID" value="NZ_CAPFED010000015.1"/>
</dbReference>
<protein>
    <submittedName>
        <fullName evidence="1">Uncharacterized protein</fullName>
    </submittedName>
</protein>
<accession>A0A2V1IMB4</accession>
<dbReference type="AlphaFoldDB" id="A0A2V1IMB4"/>
<keyword evidence="2" id="KW-1185">Reference proteome</keyword>
<dbReference type="EMBL" id="PUEC01000047">
    <property type="protein sequence ID" value="PWB00311.1"/>
    <property type="molecule type" value="Genomic_DNA"/>
</dbReference>
<reference evidence="2" key="1">
    <citation type="submission" date="2018-02" db="EMBL/GenBank/DDBJ databases">
        <authorList>
            <person name="Clavel T."/>
            <person name="Strowig T."/>
        </authorList>
    </citation>
    <scope>NUCLEOTIDE SEQUENCE [LARGE SCALE GENOMIC DNA]</scope>
    <source>
        <strain evidence="2">DSM 103720</strain>
    </source>
</reference>